<evidence type="ECO:0000313" key="3">
    <source>
        <dbReference type="Ensembl" id="ENSLLEP00000034204.1"/>
    </source>
</evidence>
<evidence type="ECO:0000313" key="4">
    <source>
        <dbReference type="Proteomes" id="UP000694569"/>
    </source>
</evidence>
<dbReference type="GeneTree" id="ENSGT00730000111271"/>
<reference evidence="3" key="1">
    <citation type="submission" date="2025-08" db="UniProtKB">
        <authorList>
            <consortium name="Ensembl"/>
        </authorList>
    </citation>
    <scope>IDENTIFICATION</scope>
</reference>
<feature type="region of interest" description="Disordered" evidence="1">
    <location>
        <begin position="1"/>
        <end position="39"/>
    </location>
</feature>
<feature type="domain" description="Coiled-coil" evidence="2">
    <location>
        <begin position="100"/>
        <end position="279"/>
    </location>
</feature>
<dbReference type="InterPro" id="IPR045323">
    <property type="entry name" value="CCDC34"/>
</dbReference>
<dbReference type="PANTHER" id="PTHR23247">
    <property type="entry name" value="NY-REN-41 ANTIGEN L15 -RELATED"/>
    <property type="match status" value="1"/>
</dbReference>
<feature type="compositionally biased region" description="Basic and acidic residues" evidence="1">
    <location>
        <begin position="72"/>
        <end position="89"/>
    </location>
</feature>
<accession>A0A8C5QBJ5</accession>
<proteinExistence type="predicted"/>
<dbReference type="Ensembl" id="ENSLLET00000035505.1">
    <property type="protein sequence ID" value="ENSLLEP00000034204.1"/>
    <property type="gene ID" value="ENSLLEG00000021625.1"/>
</dbReference>
<dbReference type="InterPro" id="IPR025259">
    <property type="entry name" value="CCDC34/181"/>
</dbReference>
<dbReference type="Proteomes" id="UP000694569">
    <property type="component" value="Unplaced"/>
</dbReference>
<sequence length="332" mass="38885">MSSVSSCEDSGPRRRSHSTPHKSSAKELGEGTNPRSSAVSTYSLLSPIYNDSFISDKDDPALDPEDLTEQIKNVDFRTDDPQDKARQSETGETLGQDLNLTPWQEWLLSKEKQLRVELEKKVSEDLKHEEERLKLQHKKEMKKVLAEEEHKEWVRKKQEQERQEKEQKLLKEQQERELQALRKSAIQEKSKEKYHEWLKKKKEDQQERRRKEKEGEEKRLEEQNEKKEKAKKVFEEWLEDAKTRPRPTLHSYGYTNGKLTGYYDGSSYPAPGFYNPIPWKPIHVPPPPKEAAKNLSRKKTKKAGSSQSYRSNLGPLYKPKDNLQIGKGTFKR</sequence>
<feature type="region of interest" description="Disordered" evidence="1">
    <location>
        <begin position="181"/>
        <end position="231"/>
    </location>
</feature>
<feature type="region of interest" description="Disordered" evidence="1">
    <location>
        <begin position="53"/>
        <end position="97"/>
    </location>
</feature>
<dbReference type="AlphaFoldDB" id="A0A8C5QBJ5"/>
<gene>
    <name evidence="3" type="primary">CCDC34</name>
</gene>
<evidence type="ECO:0000256" key="1">
    <source>
        <dbReference type="SAM" id="MobiDB-lite"/>
    </source>
</evidence>
<feature type="region of interest" description="Disordered" evidence="1">
    <location>
        <begin position="146"/>
        <end position="168"/>
    </location>
</feature>
<evidence type="ECO:0000259" key="2">
    <source>
        <dbReference type="Pfam" id="PF13904"/>
    </source>
</evidence>
<dbReference type="Pfam" id="PF13904">
    <property type="entry name" value="CCDC34"/>
    <property type="match status" value="1"/>
</dbReference>
<keyword evidence="4" id="KW-1185">Reference proteome</keyword>
<dbReference type="PANTHER" id="PTHR23247:SF2">
    <property type="entry name" value="COILED-COIL DOMAIN-CONTAINING PROTEIN 34"/>
    <property type="match status" value="1"/>
</dbReference>
<feature type="region of interest" description="Disordered" evidence="1">
    <location>
        <begin position="283"/>
        <end position="332"/>
    </location>
</feature>
<protein>
    <submittedName>
        <fullName evidence="3">Coiled-coil domain containing 34</fullName>
    </submittedName>
</protein>
<name>A0A8C5QBJ5_9ANUR</name>
<dbReference type="OrthoDB" id="5981665at2759"/>
<reference evidence="3" key="2">
    <citation type="submission" date="2025-09" db="UniProtKB">
        <authorList>
            <consortium name="Ensembl"/>
        </authorList>
    </citation>
    <scope>IDENTIFICATION</scope>
</reference>
<organism evidence="3 4">
    <name type="scientific">Leptobrachium leishanense</name>
    <name type="common">Leishan spiny toad</name>
    <dbReference type="NCBI Taxonomy" id="445787"/>
    <lineage>
        <taxon>Eukaryota</taxon>
        <taxon>Metazoa</taxon>
        <taxon>Chordata</taxon>
        <taxon>Craniata</taxon>
        <taxon>Vertebrata</taxon>
        <taxon>Euteleostomi</taxon>
        <taxon>Amphibia</taxon>
        <taxon>Batrachia</taxon>
        <taxon>Anura</taxon>
        <taxon>Pelobatoidea</taxon>
        <taxon>Megophryidae</taxon>
        <taxon>Leptobrachium</taxon>
    </lineage>
</organism>